<dbReference type="SUPFAM" id="SSF52540">
    <property type="entry name" value="P-loop containing nucleoside triphosphate hydrolases"/>
    <property type="match status" value="1"/>
</dbReference>
<keyword evidence="1" id="KW-0547">Nucleotide-binding</keyword>
<dbReference type="PROSITE" id="PS00211">
    <property type="entry name" value="ABC_TRANSPORTER_1"/>
    <property type="match status" value="1"/>
</dbReference>
<dbReference type="InterPro" id="IPR027417">
    <property type="entry name" value="P-loop_NTPase"/>
</dbReference>
<accession>A0ABT9PKN6</accession>
<dbReference type="PANTHER" id="PTHR24220">
    <property type="entry name" value="IMPORT ATP-BINDING PROTEIN"/>
    <property type="match status" value="1"/>
</dbReference>
<comment type="caution">
    <text evidence="4">The sequence shown here is derived from an EMBL/GenBank/DDBJ whole genome shotgun (WGS) entry which is preliminary data.</text>
</comment>
<keyword evidence="5" id="KW-1185">Reference proteome</keyword>
<evidence type="ECO:0000313" key="4">
    <source>
        <dbReference type="EMBL" id="MDP9833289.1"/>
    </source>
</evidence>
<dbReference type="InterPro" id="IPR017871">
    <property type="entry name" value="ABC_transporter-like_CS"/>
</dbReference>
<dbReference type="PANTHER" id="PTHR24220:SF86">
    <property type="entry name" value="ABC TRANSPORTER ABCH.1"/>
    <property type="match status" value="1"/>
</dbReference>
<dbReference type="Pfam" id="PF00005">
    <property type="entry name" value="ABC_tran"/>
    <property type="match status" value="1"/>
</dbReference>
<name>A0ABT9PKN6_9ACTO</name>
<dbReference type="InterPro" id="IPR003439">
    <property type="entry name" value="ABC_transporter-like_ATP-bd"/>
</dbReference>
<proteinExistence type="predicted"/>
<dbReference type="EMBL" id="JAUSQL010000001">
    <property type="protein sequence ID" value="MDP9833289.1"/>
    <property type="molecule type" value="Genomic_DNA"/>
</dbReference>
<dbReference type="GO" id="GO:0016787">
    <property type="term" value="F:hydrolase activity"/>
    <property type="evidence" value="ECO:0007669"/>
    <property type="project" value="UniProtKB-KW"/>
</dbReference>
<evidence type="ECO:0000259" key="3">
    <source>
        <dbReference type="PROSITE" id="PS50893"/>
    </source>
</evidence>
<evidence type="ECO:0000313" key="5">
    <source>
        <dbReference type="Proteomes" id="UP001230145"/>
    </source>
</evidence>
<dbReference type="PROSITE" id="PS50893">
    <property type="entry name" value="ABC_TRANSPORTER_2"/>
    <property type="match status" value="1"/>
</dbReference>
<evidence type="ECO:0000256" key="1">
    <source>
        <dbReference type="ARBA" id="ARBA00022741"/>
    </source>
</evidence>
<reference evidence="4 5" key="1">
    <citation type="submission" date="2023-07" db="EMBL/GenBank/DDBJ databases">
        <title>Sequencing the genomes of 1000 actinobacteria strains.</title>
        <authorList>
            <person name="Klenk H.-P."/>
        </authorList>
    </citation>
    <scope>NUCLEOTIDE SEQUENCE [LARGE SCALE GENOMIC DNA]</scope>
    <source>
        <strain evidence="4 5">DSM 19515</strain>
    </source>
</reference>
<dbReference type="RefSeq" id="WP_307635288.1">
    <property type="nucleotide sequence ID" value="NZ_JAUSQL010000001.1"/>
</dbReference>
<feature type="domain" description="ABC transporter" evidence="3">
    <location>
        <begin position="11"/>
        <end position="218"/>
    </location>
</feature>
<keyword evidence="4" id="KW-0378">Hydrolase</keyword>
<gene>
    <name evidence="4" type="ORF">J2S45_001968</name>
</gene>
<dbReference type="SMART" id="SM00382">
    <property type="entry name" value="AAA"/>
    <property type="match status" value="1"/>
</dbReference>
<dbReference type="InterPro" id="IPR003593">
    <property type="entry name" value="AAA+_ATPase"/>
</dbReference>
<dbReference type="Proteomes" id="UP001230145">
    <property type="component" value="Unassembled WGS sequence"/>
</dbReference>
<dbReference type="InterPro" id="IPR015854">
    <property type="entry name" value="ABC_transpr_LolD-like"/>
</dbReference>
<keyword evidence="2 4" id="KW-0067">ATP-binding</keyword>
<protein>
    <submittedName>
        <fullName evidence="4">ABC transport system ATP-binding protein/lipoprotein-releasing system ATP-binding protein</fullName>
        <ecNumber evidence="4">3.6.3.-</ecNumber>
    </submittedName>
</protein>
<dbReference type="Gene3D" id="3.40.50.300">
    <property type="entry name" value="P-loop containing nucleotide triphosphate hydrolases"/>
    <property type="match status" value="1"/>
</dbReference>
<dbReference type="GO" id="GO:0005524">
    <property type="term" value="F:ATP binding"/>
    <property type="evidence" value="ECO:0007669"/>
    <property type="project" value="UniProtKB-KW"/>
</dbReference>
<organism evidence="4 5">
    <name type="scientific">Trueperella abortisuis</name>
    <dbReference type="NCBI Taxonomy" id="445930"/>
    <lineage>
        <taxon>Bacteria</taxon>
        <taxon>Bacillati</taxon>
        <taxon>Actinomycetota</taxon>
        <taxon>Actinomycetes</taxon>
        <taxon>Actinomycetales</taxon>
        <taxon>Actinomycetaceae</taxon>
        <taxon>Trueperella</taxon>
    </lineage>
</organism>
<dbReference type="EC" id="3.6.3.-" evidence="4"/>
<evidence type="ECO:0000256" key="2">
    <source>
        <dbReference type="ARBA" id="ARBA00022840"/>
    </source>
</evidence>
<sequence length="218" mass="23637">MRVTRPGVWAIRDLRFSYTTQGPELFEGLTHEFTPGKVTALTGASGRGKSTLLYILGLLLQPSAGSVLVDGTDLTRISDTQASAMRASRVGFIFQNAELNPRVPIIESVMEPGLYRGTPRVELRKQARELLEAFGLADRADHKPGQISGGQAQRVAICRAFVTNPDLILADEPTGNLDRNNSEHVLGAIRKAAQEGRTVLIATHDPLVPDASDEVLEL</sequence>